<reference evidence="2 3" key="1">
    <citation type="submission" date="2022-06" db="EMBL/GenBank/DDBJ databases">
        <title>Genomic Encyclopedia of Type Strains, Phase I: the one thousand microbial genomes (KMG-I) project.</title>
        <authorList>
            <person name="Kyrpides N."/>
        </authorList>
    </citation>
    <scope>NUCLEOTIDE SEQUENCE [LARGE SCALE GENOMIC DNA]</scope>
    <source>
        <strain evidence="2 3">DSM 43889</strain>
    </source>
</reference>
<evidence type="ECO:0000313" key="2">
    <source>
        <dbReference type="EMBL" id="MCP2329862.1"/>
    </source>
</evidence>
<sequence length="288" mass="32173">MSRTLRTPVARALGAAIGRARTEAGVGVRELARLAGKNGAWVNRLERGEVEFSEEILNELADLLEVSLDVKRRWLDRFADLRVSPWTPSAAIDDELSALISYEVEADHIVNVSSYIPGLLQTRDYATAVITADDEASNIGDLLYIRAGRQGVLTGRRAPRYTAFLDEAALARPAGSSEVMSDQIRYMLRVSEEPNITVRMISFSAGCYLGQISPFMLLTFPENETSPLVYLENLRTASWLDRERDTEIFVRAVEKLHTIALNVDESNDVLLKYQAKYDEESHGHQNLA</sequence>
<dbReference type="PROSITE" id="PS50943">
    <property type="entry name" value="HTH_CROC1"/>
    <property type="match status" value="1"/>
</dbReference>
<dbReference type="InterPro" id="IPR001387">
    <property type="entry name" value="Cro/C1-type_HTH"/>
</dbReference>
<dbReference type="SMART" id="SM00530">
    <property type="entry name" value="HTH_XRE"/>
    <property type="match status" value="1"/>
</dbReference>
<dbReference type="Pfam" id="PF19054">
    <property type="entry name" value="DUF5753"/>
    <property type="match status" value="1"/>
</dbReference>
<keyword evidence="3" id="KW-1185">Reference proteome</keyword>
<accession>A0ABT1JBI2</accession>
<evidence type="ECO:0000259" key="1">
    <source>
        <dbReference type="PROSITE" id="PS50943"/>
    </source>
</evidence>
<dbReference type="Pfam" id="PF13560">
    <property type="entry name" value="HTH_31"/>
    <property type="match status" value="1"/>
</dbReference>
<comment type="caution">
    <text evidence="2">The sequence shown here is derived from an EMBL/GenBank/DDBJ whole genome shotgun (WGS) entry which is preliminary data.</text>
</comment>
<dbReference type="CDD" id="cd00093">
    <property type="entry name" value="HTH_XRE"/>
    <property type="match status" value="1"/>
</dbReference>
<dbReference type="InterPro" id="IPR010982">
    <property type="entry name" value="Lambda_DNA-bd_dom_sf"/>
</dbReference>
<organism evidence="2 3">
    <name type="scientific">Actinoalloteichus caeruleus DSM 43889</name>
    <dbReference type="NCBI Taxonomy" id="1120930"/>
    <lineage>
        <taxon>Bacteria</taxon>
        <taxon>Bacillati</taxon>
        <taxon>Actinomycetota</taxon>
        <taxon>Actinomycetes</taxon>
        <taxon>Pseudonocardiales</taxon>
        <taxon>Pseudonocardiaceae</taxon>
        <taxon>Actinoalloteichus</taxon>
        <taxon>Actinoalloteichus cyanogriseus</taxon>
    </lineage>
</organism>
<name>A0ABT1JBI2_ACTCY</name>
<dbReference type="RefSeq" id="WP_081715409.1">
    <property type="nucleotide sequence ID" value="NZ_AUBJ02000001.1"/>
</dbReference>
<dbReference type="InterPro" id="IPR043917">
    <property type="entry name" value="DUF5753"/>
</dbReference>
<dbReference type="SUPFAM" id="SSF47413">
    <property type="entry name" value="lambda repressor-like DNA-binding domains"/>
    <property type="match status" value="1"/>
</dbReference>
<feature type="domain" description="HTH cro/C1-type" evidence="1">
    <location>
        <begin position="17"/>
        <end position="71"/>
    </location>
</feature>
<gene>
    <name evidence="2" type="ORF">G443_000132</name>
</gene>
<evidence type="ECO:0000313" key="3">
    <source>
        <dbReference type="Proteomes" id="UP000791080"/>
    </source>
</evidence>
<dbReference type="Proteomes" id="UP000791080">
    <property type="component" value="Unassembled WGS sequence"/>
</dbReference>
<dbReference type="Gene3D" id="1.10.260.40">
    <property type="entry name" value="lambda repressor-like DNA-binding domains"/>
    <property type="match status" value="1"/>
</dbReference>
<proteinExistence type="predicted"/>
<protein>
    <submittedName>
        <fullName evidence="2">Helix-turn-helix domain-containing protein</fullName>
    </submittedName>
</protein>
<dbReference type="EMBL" id="AUBJ02000001">
    <property type="protein sequence ID" value="MCP2329862.1"/>
    <property type="molecule type" value="Genomic_DNA"/>
</dbReference>